<dbReference type="PROSITE" id="PS50110">
    <property type="entry name" value="RESPONSE_REGULATORY"/>
    <property type="match status" value="1"/>
</dbReference>
<feature type="region of interest" description="Disordered" evidence="14">
    <location>
        <begin position="603"/>
        <end position="643"/>
    </location>
</feature>
<dbReference type="CDD" id="cd16922">
    <property type="entry name" value="HATPase_EvgS-ArcB-TorS-like"/>
    <property type="match status" value="1"/>
</dbReference>
<evidence type="ECO:0000259" key="18">
    <source>
        <dbReference type="PROSITE" id="PS50894"/>
    </source>
</evidence>
<dbReference type="EC" id="2.7.13.3" evidence="3"/>
<dbReference type="Gene3D" id="1.10.287.130">
    <property type="match status" value="1"/>
</dbReference>
<keyword evidence="10" id="KW-0902">Two-component regulatory system</keyword>
<feature type="compositionally biased region" description="Pro residues" evidence="14">
    <location>
        <begin position="611"/>
        <end position="625"/>
    </location>
</feature>
<dbReference type="InterPro" id="IPR036890">
    <property type="entry name" value="HATPase_C_sf"/>
</dbReference>
<evidence type="ECO:0000256" key="4">
    <source>
        <dbReference type="ARBA" id="ARBA00022475"/>
    </source>
</evidence>
<dbReference type="PANTHER" id="PTHR45339">
    <property type="entry name" value="HYBRID SIGNAL TRANSDUCTION HISTIDINE KINASE J"/>
    <property type="match status" value="1"/>
</dbReference>
<keyword evidence="6 15" id="KW-0812">Transmembrane</keyword>
<dbReference type="Pfam" id="PF02518">
    <property type="entry name" value="HATPase_c"/>
    <property type="match status" value="1"/>
</dbReference>
<feature type="transmembrane region" description="Helical" evidence="15">
    <location>
        <begin position="20"/>
        <end position="40"/>
    </location>
</feature>
<evidence type="ECO:0000256" key="13">
    <source>
        <dbReference type="PROSITE-ProRule" id="PRU00169"/>
    </source>
</evidence>
<feature type="domain" description="HPt" evidence="18">
    <location>
        <begin position="659"/>
        <end position="750"/>
    </location>
</feature>
<dbReference type="InterPro" id="IPR004358">
    <property type="entry name" value="Sig_transdc_His_kin-like_C"/>
</dbReference>
<dbReference type="Proteomes" id="UP001041814">
    <property type="component" value="Unassembled WGS sequence"/>
</dbReference>
<dbReference type="InterPro" id="IPR036097">
    <property type="entry name" value="HisK_dim/P_sf"/>
</dbReference>
<comment type="subcellular location">
    <subcellularLocation>
        <location evidence="2">Cell membrane</location>
        <topology evidence="2">Multi-pass membrane protein</topology>
    </subcellularLocation>
</comment>
<feature type="domain" description="Response regulatory" evidence="17">
    <location>
        <begin position="485"/>
        <end position="603"/>
    </location>
</feature>
<dbReference type="PROSITE" id="PS50109">
    <property type="entry name" value="HIS_KIN"/>
    <property type="match status" value="1"/>
</dbReference>
<gene>
    <name evidence="19" type="ORF">CKO43_15990</name>
</gene>
<comment type="catalytic activity">
    <reaction evidence="1">
        <text>ATP + protein L-histidine = ADP + protein N-phospho-L-histidine.</text>
        <dbReference type="EC" id="2.7.13.3"/>
    </reaction>
</comment>
<dbReference type="RefSeq" id="WP_200379239.1">
    <property type="nucleotide sequence ID" value="NZ_NRRU01000061.1"/>
</dbReference>
<evidence type="ECO:0000256" key="10">
    <source>
        <dbReference type="ARBA" id="ARBA00023012"/>
    </source>
</evidence>
<evidence type="ECO:0000256" key="11">
    <source>
        <dbReference type="ARBA" id="ARBA00023136"/>
    </source>
</evidence>
<dbReference type="Gene3D" id="3.30.565.10">
    <property type="entry name" value="Histidine kinase-like ATPase, C-terminal domain"/>
    <property type="match status" value="1"/>
</dbReference>
<dbReference type="Pfam" id="PF00512">
    <property type="entry name" value="HisKA"/>
    <property type="match status" value="1"/>
</dbReference>
<dbReference type="SUPFAM" id="SSF55874">
    <property type="entry name" value="ATPase domain of HSP90 chaperone/DNA topoisomerase II/histidine kinase"/>
    <property type="match status" value="1"/>
</dbReference>
<keyword evidence="11 15" id="KW-0472">Membrane</keyword>
<dbReference type="PRINTS" id="PR00344">
    <property type="entry name" value="BCTRLSENSOR"/>
</dbReference>
<dbReference type="InterPro" id="IPR036641">
    <property type="entry name" value="HPT_dom_sf"/>
</dbReference>
<dbReference type="InterPro" id="IPR008207">
    <property type="entry name" value="Sig_transdc_His_kin_Hpt_dom"/>
</dbReference>
<keyword evidence="5 13" id="KW-0597">Phosphoprotein</keyword>
<name>A0ABS1DY23_RUBGE</name>
<evidence type="ECO:0000256" key="15">
    <source>
        <dbReference type="SAM" id="Phobius"/>
    </source>
</evidence>
<dbReference type="PROSITE" id="PS50894">
    <property type="entry name" value="HPT"/>
    <property type="match status" value="1"/>
</dbReference>
<proteinExistence type="predicted"/>
<feature type="transmembrane region" description="Helical" evidence="15">
    <location>
        <begin position="192"/>
        <end position="213"/>
    </location>
</feature>
<evidence type="ECO:0000256" key="2">
    <source>
        <dbReference type="ARBA" id="ARBA00004651"/>
    </source>
</evidence>
<evidence type="ECO:0000256" key="8">
    <source>
        <dbReference type="ARBA" id="ARBA00022840"/>
    </source>
</evidence>
<evidence type="ECO:0000256" key="12">
    <source>
        <dbReference type="PROSITE-ProRule" id="PRU00110"/>
    </source>
</evidence>
<protein>
    <recommendedName>
        <fullName evidence="3">histidine kinase</fullName>
        <ecNumber evidence="3">2.7.13.3</ecNumber>
    </recommendedName>
</protein>
<reference evidence="19" key="2">
    <citation type="journal article" date="2020" name="Microorganisms">
        <title>Osmotic Adaptation and Compatible Solute Biosynthesis of Phototrophic Bacteria as Revealed from Genome Analyses.</title>
        <authorList>
            <person name="Imhoff J.F."/>
            <person name="Rahn T."/>
            <person name="Kunzel S."/>
            <person name="Keller A."/>
            <person name="Neulinger S.C."/>
        </authorList>
    </citation>
    <scope>NUCLEOTIDE SEQUENCE</scope>
    <source>
        <strain evidence="19">IM 151</strain>
    </source>
</reference>
<accession>A0ABS1DY23</accession>
<dbReference type="PANTHER" id="PTHR45339:SF1">
    <property type="entry name" value="HYBRID SIGNAL TRANSDUCTION HISTIDINE KINASE J"/>
    <property type="match status" value="1"/>
</dbReference>
<dbReference type="Pfam" id="PF05227">
    <property type="entry name" value="CHASE3"/>
    <property type="match status" value="1"/>
</dbReference>
<keyword evidence="8" id="KW-0067">ATP-binding</keyword>
<sequence length="760" mass="81854">MLLHRNGQLHVETASARGRISVATVFVVAISIALAVLAVTSIGKLRSDARQVAHTSEVLAALGLALELTIDAETSERGFVLTSDPAYLLPYRRAARSSLLELERLATLVADNGLQTDRLKNLRAMTEKRLDLIDQVVDLHTVKGFAAARALIATGEGKRLQDQIRIAVEQMRAEERQLLAERERRSALSATTAQWLITGAAAVMLAVVLFSWARLEQRNQQLAQANAVKSDFVASMSHEIRTPMNAIIGLTQLLERQPLSPEQADMVQRMRSAGRSLMAILNDILDLSRIEAGRMRLDSRSFVLGQLLIQIDSLLAPMARDKGLSLRIESALAASLQRSLVGDPQRLEQVLVNLVGNAIKFTEHGEIVLRTRVVEQDDTQVRLRFEVQDTGIGIRPQQIQQMFEPFTQAESGLARRHGGTGLGLSISKRLVELMGGRIGADSVQGVGSTFWFEIGFALGGGQDAQHPVYARTPLAPQGPRLQGLHLLTVDDNDTNLDLLSRALLLEGAEATPVRDGQQAVVALKRQPEAFDAVLMDLQMPVMDGYEATRVIRQQLGLTQMPIIIFSAAVLAEERQRAMDAGATQFLSKPVDIEELVAVLSRHGRAAGPAPDATPAPAPSPAPALPAEPVAAPAGNPATADWPTIHGVDSVRVHRLLKGDFGRFMRLCGQLLDQAEHAAERVQTALASGDAKPALDALHSLRGAALTVGAVDLAAAVATLEASIRSGGLTPETARRLGEAVEDFRQALGPWVDLAPDGTAA</sequence>
<evidence type="ECO:0000256" key="14">
    <source>
        <dbReference type="SAM" id="MobiDB-lite"/>
    </source>
</evidence>
<evidence type="ECO:0000259" key="16">
    <source>
        <dbReference type="PROSITE" id="PS50109"/>
    </source>
</evidence>
<dbReference type="InterPro" id="IPR005467">
    <property type="entry name" value="His_kinase_dom"/>
</dbReference>
<dbReference type="CDD" id="cd19410">
    <property type="entry name" value="HK9-like_sensor"/>
    <property type="match status" value="1"/>
</dbReference>
<evidence type="ECO:0000256" key="7">
    <source>
        <dbReference type="ARBA" id="ARBA00022741"/>
    </source>
</evidence>
<dbReference type="EMBL" id="NRRU01000061">
    <property type="protein sequence ID" value="MBK1714274.1"/>
    <property type="molecule type" value="Genomic_DNA"/>
</dbReference>
<feature type="modified residue" description="Phosphohistidine" evidence="12">
    <location>
        <position position="698"/>
    </location>
</feature>
<evidence type="ECO:0000256" key="9">
    <source>
        <dbReference type="ARBA" id="ARBA00022989"/>
    </source>
</evidence>
<reference evidence="19" key="1">
    <citation type="submission" date="2017-08" db="EMBL/GenBank/DDBJ databases">
        <authorList>
            <person name="Imhoff J.F."/>
            <person name="Rahn T."/>
            <person name="Kuenzel S."/>
            <person name="Neulinger S.C."/>
        </authorList>
    </citation>
    <scope>NUCLEOTIDE SEQUENCE</scope>
    <source>
        <strain evidence="19">IM 151</strain>
    </source>
</reference>
<dbReference type="CDD" id="cd17546">
    <property type="entry name" value="REC_hyHK_CKI1_RcsC-like"/>
    <property type="match status" value="1"/>
</dbReference>
<dbReference type="InterPro" id="IPR007891">
    <property type="entry name" value="CHASE3"/>
</dbReference>
<organism evidence="19 20">
    <name type="scientific">Rubrivivax gelatinosus</name>
    <name type="common">Rhodocyclus gelatinosus</name>
    <name type="synonym">Rhodopseudomonas gelatinosa</name>
    <dbReference type="NCBI Taxonomy" id="28068"/>
    <lineage>
        <taxon>Bacteria</taxon>
        <taxon>Pseudomonadati</taxon>
        <taxon>Pseudomonadota</taxon>
        <taxon>Betaproteobacteria</taxon>
        <taxon>Burkholderiales</taxon>
        <taxon>Sphaerotilaceae</taxon>
        <taxon>Rubrivivax</taxon>
    </lineage>
</organism>
<dbReference type="SMART" id="SM00387">
    <property type="entry name" value="HATPase_c"/>
    <property type="match status" value="1"/>
</dbReference>
<dbReference type="Pfam" id="PF01627">
    <property type="entry name" value="Hpt"/>
    <property type="match status" value="1"/>
</dbReference>
<comment type="caution">
    <text evidence="19">The sequence shown here is derived from an EMBL/GenBank/DDBJ whole genome shotgun (WGS) entry which is preliminary data.</text>
</comment>
<evidence type="ECO:0000313" key="19">
    <source>
        <dbReference type="EMBL" id="MBK1714274.1"/>
    </source>
</evidence>
<keyword evidence="4" id="KW-1003">Cell membrane</keyword>
<dbReference type="InterPro" id="IPR003661">
    <property type="entry name" value="HisK_dim/P_dom"/>
</dbReference>
<dbReference type="SUPFAM" id="SSF52172">
    <property type="entry name" value="CheY-like"/>
    <property type="match status" value="1"/>
</dbReference>
<feature type="domain" description="Histidine kinase" evidence="16">
    <location>
        <begin position="235"/>
        <end position="458"/>
    </location>
</feature>
<dbReference type="InterPro" id="IPR011006">
    <property type="entry name" value="CheY-like_superfamily"/>
</dbReference>
<evidence type="ECO:0000256" key="1">
    <source>
        <dbReference type="ARBA" id="ARBA00000085"/>
    </source>
</evidence>
<evidence type="ECO:0000256" key="3">
    <source>
        <dbReference type="ARBA" id="ARBA00012438"/>
    </source>
</evidence>
<dbReference type="Gene3D" id="1.20.120.160">
    <property type="entry name" value="HPT domain"/>
    <property type="match status" value="1"/>
</dbReference>
<feature type="modified residue" description="4-aspartylphosphate" evidence="13">
    <location>
        <position position="536"/>
    </location>
</feature>
<keyword evidence="9 15" id="KW-1133">Transmembrane helix</keyword>
<evidence type="ECO:0000256" key="5">
    <source>
        <dbReference type="ARBA" id="ARBA00022553"/>
    </source>
</evidence>
<dbReference type="SUPFAM" id="SSF47226">
    <property type="entry name" value="Histidine-containing phosphotransfer domain, HPT domain"/>
    <property type="match status" value="1"/>
</dbReference>
<dbReference type="SUPFAM" id="SSF47384">
    <property type="entry name" value="Homodimeric domain of signal transducing histidine kinase"/>
    <property type="match status" value="1"/>
</dbReference>
<evidence type="ECO:0000313" key="20">
    <source>
        <dbReference type="Proteomes" id="UP001041814"/>
    </source>
</evidence>
<dbReference type="SMART" id="SM00388">
    <property type="entry name" value="HisKA"/>
    <property type="match status" value="1"/>
</dbReference>
<keyword evidence="7" id="KW-0547">Nucleotide-binding</keyword>
<dbReference type="CDD" id="cd00082">
    <property type="entry name" value="HisKA"/>
    <property type="match status" value="1"/>
</dbReference>
<dbReference type="Gene3D" id="3.40.50.2300">
    <property type="match status" value="1"/>
</dbReference>
<dbReference type="Pfam" id="PF00072">
    <property type="entry name" value="Response_reg"/>
    <property type="match status" value="1"/>
</dbReference>
<dbReference type="SMART" id="SM00448">
    <property type="entry name" value="REC"/>
    <property type="match status" value="1"/>
</dbReference>
<evidence type="ECO:0000256" key="6">
    <source>
        <dbReference type="ARBA" id="ARBA00022692"/>
    </source>
</evidence>
<keyword evidence="20" id="KW-1185">Reference proteome</keyword>
<dbReference type="InterPro" id="IPR001789">
    <property type="entry name" value="Sig_transdc_resp-reg_receiver"/>
</dbReference>
<dbReference type="InterPro" id="IPR003594">
    <property type="entry name" value="HATPase_dom"/>
</dbReference>
<evidence type="ECO:0000259" key="17">
    <source>
        <dbReference type="PROSITE" id="PS50110"/>
    </source>
</evidence>